<evidence type="ECO:0000259" key="8">
    <source>
        <dbReference type="Pfam" id="PF00884"/>
    </source>
</evidence>
<dbReference type="InterPro" id="IPR050738">
    <property type="entry name" value="Sulfatase"/>
</dbReference>
<dbReference type="PANTHER" id="PTHR42693">
    <property type="entry name" value="ARYLSULFATASE FAMILY MEMBER"/>
    <property type="match status" value="1"/>
</dbReference>
<evidence type="ECO:0000256" key="7">
    <source>
        <dbReference type="SAM" id="SignalP"/>
    </source>
</evidence>
<dbReference type="InterPro" id="IPR017850">
    <property type="entry name" value="Alkaline_phosphatase_core_sf"/>
</dbReference>
<dbReference type="SUPFAM" id="SSF53649">
    <property type="entry name" value="Alkaline phosphatase-like"/>
    <property type="match status" value="1"/>
</dbReference>
<dbReference type="PANTHER" id="PTHR42693:SF42">
    <property type="entry name" value="ARYLSULFATASE G"/>
    <property type="match status" value="1"/>
</dbReference>
<dbReference type="RefSeq" id="WP_068262149.1">
    <property type="nucleotide sequence ID" value="NZ_LWSK01000033.1"/>
</dbReference>
<evidence type="ECO:0000256" key="1">
    <source>
        <dbReference type="ARBA" id="ARBA00001913"/>
    </source>
</evidence>
<proteinExistence type="inferred from homology"/>
<comment type="similarity">
    <text evidence="2">Belongs to the sulfatase family.</text>
</comment>
<keyword evidence="5 9" id="KW-0378">Hydrolase</keyword>
<protein>
    <submittedName>
        <fullName evidence="9">Arylsulfatase</fullName>
        <ecNumber evidence="9">3.1.6.1</ecNumber>
    </submittedName>
</protein>
<dbReference type="InterPro" id="IPR000917">
    <property type="entry name" value="Sulfatase_N"/>
</dbReference>
<evidence type="ECO:0000313" key="10">
    <source>
        <dbReference type="Proteomes" id="UP000322699"/>
    </source>
</evidence>
<keyword evidence="3" id="KW-0479">Metal-binding</keyword>
<evidence type="ECO:0000256" key="2">
    <source>
        <dbReference type="ARBA" id="ARBA00008779"/>
    </source>
</evidence>
<feature type="domain" description="Sulfatase N-terminal" evidence="8">
    <location>
        <begin position="34"/>
        <end position="364"/>
    </location>
</feature>
<dbReference type="GO" id="GO:0046872">
    <property type="term" value="F:metal ion binding"/>
    <property type="evidence" value="ECO:0007669"/>
    <property type="project" value="UniProtKB-KW"/>
</dbReference>
<evidence type="ECO:0000256" key="4">
    <source>
        <dbReference type="ARBA" id="ARBA00022729"/>
    </source>
</evidence>
<evidence type="ECO:0000313" key="9">
    <source>
        <dbReference type="EMBL" id="KAA1260730.1"/>
    </source>
</evidence>
<dbReference type="AlphaFoldDB" id="A0A5B1CMF0"/>
<feature type="chain" id="PRO_5022965973" evidence="7">
    <location>
        <begin position="29"/>
        <end position="483"/>
    </location>
</feature>
<comment type="cofactor">
    <cofactor evidence="1">
        <name>Ca(2+)</name>
        <dbReference type="ChEBI" id="CHEBI:29108"/>
    </cofactor>
</comment>
<dbReference type="GO" id="GO:0004065">
    <property type="term" value="F:arylsulfatase activity"/>
    <property type="evidence" value="ECO:0007669"/>
    <property type="project" value="UniProtKB-EC"/>
</dbReference>
<dbReference type="OrthoDB" id="9783154at2"/>
<dbReference type="EMBL" id="VRLW01000001">
    <property type="protein sequence ID" value="KAA1260730.1"/>
    <property type="molecule type" value="Genomic_DNA"/>
</dbReference>
<evidence type="ECO:0000256" key="5">
    <source>
        <dbReference type="ARBA" id="ARBA00022801"/>
    </source>
</evidence>
<dbReference type="Proteomes" id="UP000322699">
    <property type="component" value="Unassembled WGS sequence"/>
</dbReference>
<dbReference type="CDD" id="cd16144">
    <property type="entry name" value="ARS_like"/>
    <property type="match status" value="1"/>
</dbReference>
<keyword evidence="4 7" id="KW-0732">Signal</keyword>
<dbReference type="Gene3D" id="3.40.720.10">
    <property type="entry name" value="Alkaline Phosphatase, subunit A"/>
    <property type="match status" value="1"/>
</dbReference>
<dbReference type="Pfam" id="PF00884">
    <property type="entry name" value="Sulfatase"/>
    <property type="match status" value="1"/>
</dbReference>
<keyword evidence="6" id="KW-0106">Calcium</keyword>
<evidence type="ECO:0000256" key="3">
    <source>
        <dbReference type="ARBA" id="ARBA00022723"/>
    </source>
</evidence>
<dbReference type="Gene3D" id="3.30.1120.10">
    <property type="match status" value="1"/>
</dbReference>
<keyword evidence="10" id="KW-1185">Reference proteome</keyword>
<accession>A0A5B1CMF0</accession>
<gene>
    <name evidence="9" type="primary">atsA_11</name>
    <name evidence="9" type="ORF">LF1_32710</name>
</gene>
<comment type="caution">
    <text evidence="9">The sequence shown here is derived from an EMBL/GenBank/DDBJ whole genome shotgun (WGS) entry which is preliminary data.</text>
</comment>
<evidence type="ECO:0000256" key="6">
    <source>
        <dbReference type="ARBA" id="ARBA00022837"/>
    </source>
</evidence>
<reference evidence="9 10" key="1">
    <citation type="submission" date="2019-08" db="EMBL/GenBank/DDBJ databases">
        <title>Deep-cultivation of Planctomycetes and their phenomic and genomic characterization uncovers novel biology.</title>
        <authorList>
            <person name="Wiegand S."/>
            <person name="Jogler M."/>
            <person name="Boedeker C."/>
            <person name="Pinto D."/>
            <person name="Vollmers J."/>
            <person name="Rivas-Marin E."/>
            <person name="Kohn T."/>
            <person name="Peeters S.H."/>
            <person name="Heuer A."/>
            <person name="Rast P."/>
            <person name="Oberbeckmann S."/>
            <person name="Bunk B."/>
            <person name="Jeske O."/>
            <person name="Meyerdierks A."/>
            <person name="Storesund J.E."/>
            <person name="Kallscheuer N."/>
            <person name="Luecker S."/>
            <person name="Lage O.M."/>
            <person name="Pohl T."/>
            <person name="Merkel B.J."/>
            <person name="Hornburger P."/>
            <person name="Mueller R.-W."/>
            <person name="Bruemmer F."/>
            <person name="Labrenz M."/>
            <person name="Spormann A.M."/>
            <person name="Op Den Camp H."/>
            <person name="Overmann J."/>
            <person name="Amann R."/>
            <person name="Jetten M.S.M."/>
            <person name="Mascher T."/>
            <person name="Medema M.H."/>
            <person name="Devos D.P."/>
            <person name="Kaster A.-K."/>
            <person name="Ovreas L."/>
            <person name="Rohde M."/>
            <person name="Galperin M.Y."/>
            <person name="Jogler C."/>
        </authorList>
    </citation>
    <scope>NUCLEOTIDE SEQUENCE [LARGE SCALE GENOMIC DNA]</scope>
    <source>
        <strain evidence="9 10">LF1</strain>
    </source>
</reference>
<feature type="signal peptide" evidence="7">
    <location>
        <begin position="1"/>
        <end position="28"/>
    </location>
</feature>
<sequence length="483" mass="54173" precursor="true">MKNLLCRSLLIPLVALVCFAIAPTTLRAADEGKPNIVFFITDDYGWQDTSEPMWENRTEFNDRFRTPNMEKLAKQGVKFTTAYTACSVCTASRISILTGQNPVRHGTTFIIGTPGVNSKTMRSAVQDNDGIQKDDTVLPALLKKSGYRTICIGKAHFGDGDKFAGDPRNLDFDRIHYANHYGSPVGKDFGGNDAYHVDRGGEQVHLSEALTLEAKAEIREAVQDDKPFFLYLSHYAVHTPILEDKRFSQNYPNLTGRDRAYATLVEGADKSLGDVMTQLKELGVAKNTLVIWTADNGSLWSNAPLKGSKNDAYEGGHRVPNLIAWGEQDNSLAYQQRMPLAPGRVDDRPFIHQDWMPTLLRLAGTEHPNPDVLDGYDITDLLAGKGQDVRPDLFFWHEPNFWAHSGPESSVRENNWKLIYFYATKTWELYDLSEDIGERSNLVGKYPEKAAAMAEKLINHLTSNNANYPTDIESGEELPPRWQ</sequence>
<organism evidence="9 10">
    <name type="scientific">Rubripirellula obstinata</name>
    <dbReference type="NCBI Taxonomy" id="406547"/>
    <lineage>
        <taxon>Bacteria</taxon>
        <taxon>Pseudomonadati</taxon>
        <taxon>Planctomycetota</taxon>
        <taxon>Planctomycetia</taxon>
        <taxon>Pirellulales</taxon>
        <taxon>Pirellulaceae</taxon>
        <taxon>Rubripirellula</taxon>
    </lineage>
</organism>
<name>A0A5B1CMF0_9BACT</name>
<dbReference type="EC" id="3.1.6.1" evidence="9"/>